<dbReference type="GO" id="GO:0044874">
    <property type="term" value="P:lipoprotein localization to outer membrane"/>
    <property type="evidence" value="ECO:0007669"/>
    <property type="project" value="TreeGrafter"/>
</dbReference>
<evidence type="ECO:0000256" key="4">
    <source>
        <dbReference type="ARBA" id="ARBA00022475"/>
    </source>
</evidence>
<organism evidence="11 12">
    <name type="scientific">Candidatus Erwinia haradaeae</name>
    <dbReference type="NCBI Taxonomy" id="1922217"/>
    <lineage>
        <taxon>Bacteria</taxon>
        <taxon>Pseudomonadati</taxon>
        <taxon>Pseudomonadota</taxon>
        <taxon>Gammaproteobacteria</taxon>
        <taxon>Enterobacterales</taxon>
        <taxon>Erwiniaceae</taxon>
        <taxon>Erwinia</taxon>
    </lineage>
</organism>
<feature type="transmembrane region" description="Helical" evidence="8">
    <location>
        <begin position="271"/>
        <end position="295"/>
    </location>
</feature>
<accession>A0A451D372</accession>
<evidence type="ECO:0000256" key="3">
    <source>
        <dbReference type="ARBA" id="ARBA00022448"/>
    </source>
</evidence>
<dbReference type="Pfam" id="PF02687">
    <property type="entry name" value="FtsX"/>
    <property type="match status" value="1"/>
</dbReference>
<proteinExistence type="inferred from homology"/>
<dbReference type="InterPro" id="IPR003838">
    <property type="entry name" value="ABC3_permease_C"/>
</dbReference>
<comment type="subcellular location">
    <subcellularLocation>
        <location evidence="1">Cell membrane</location>
        <topology evidence="1">Multi-pass membrane protein</topology>
    </subcellularLocation>
</comment>
<dbReference type="PANTHER" id="PTHR30489:SF0">
    <property type="entry name" value="LIPOPROTEIN-RELEASING SYSTEM TRANSMEMBRANE PROTEIN LOLE"/>
    <property type="match status" value="1"/>
</dbReference>
<gene>
    <name evidence="11" type="primary">lolE</name>
    <name evidence="11" type="ORF">ERCICUMA2628_540</name>
</gene>
<keyword evidence="4" id="KW-1003">Cell membrane</keyword>
<dbReference type="RefSeq" id="WP_157993706.1">
    <property type="nucleotide sequence ID" value="NZ_LR217703.1"/>
</dbReference>
<feature type="domain" description="MacB-like periplasmic core" evidence="10">
    <location>
        <begin position="27"/>
        <end position="230"/>
    </location>
</feature>
<sequence>MIKFLAFFLGCRFSYGRYREGMFSLISIFSAFGVSISIAILIVSLSAMNGFERELNQRVLAVVPHCEIEPVNHYLTEWKTLLAQIERIPDVAAAAPYIIFTGLLESSSHKLVALQVRGVDALLEHRVSECRSYLKGCSWEKFLPGRRQLFIGKGVADRLNLKLGDWMTMIMPDKYQEDKLLQPKYVRLKVTGILNFNGIRDYSLAYMPIIDVQKLLSMGHYITGISVRSYHPFEVESLINKLGENINFSAYIRSWRSTYGYMYDDIRMIRAIIYLAIFLVMGIACFSIVSTLMIAVQERRYEIAILRTLGATDSLIRAIFIWYGLLLGGVVGSVIGVSIGVLVSLKITVIIHILEKLIGCDLLSGEIYFIDFLPSELHWFDIISVLFISLVLSLVATWYPAKQASRLQPVQILRRQ</sequence>
<reference evidence="11 12" key="1">
    <citation type="submission" date="2019-02" db="EMBL/GenBank/DDBJ databases">
        <authorList>
            <person name="Manzano-Marin A."/>
            <person name="Manzano-Marin A."/>
        </authorList>
    </citation>
    <scope>NUCLEOTIDE SEQUENCE [LARGE SCALE GENOMIC DNA]</scope>
    <source>
        <strain evidence="11 12">ErCicuneomaculata</strain>
    </source>
</reference>
<evidence type="ECO:0000259" key="9">
    <source>
        <dbReference type="Pfam" id="PF02687"/>
    </source>
</evidence>
<evidence type="ECO:0000256" key="2">
    <source>
        <dbReference type="ARBA" id="ARBA00005236"/>
    </source>
</evidence>
<dbReference type="AlphaFoldDB" id="A0A451D372"/>
<keyword evidence="5 8" id="KW-0812">Transmembrane</keyword>
<keyword evidence="11" id="KW-0449">Lipoprotein</keyword>
<name>A0A451D372_9GAMM</name>
<evidence type="ECO:0000313" key="12">
    <source>
        <dbReference type="Proteomes" id="UP000294412"/>
    </source>
</evidence>
<dbReference type="InterPro" id="IPR025857">
    <property type="entry name" value="MacB_PCD"/>
</dbReference>
<feature type="transmembrane region" description="Helical" evidence="8">
    <location>
        <begin position="382"/>
        <end position="401"/>
    </location>
</feature>
<feature type="domain" description="ABC3 transporter permease C-terminal" evidence="9">
    <location>
        <begin position="275"/>
        <end position="409"/>
    </location>
</feature>
<protein>
    <submittedName>
        <fullName evidence="11">Lipoprotein-releasing system transmembrane protein LolE</fullName>
    </submittedName>
</protein>
<dbReference type="EMBL" id="LR217703">
    <property type="protein sequence ID" value="VFP80106.1"/>
    <property type="molecule type" value="Genomic_DNA"/>
</dbReference>
<dbReference type="Pfam" id="PF12704">
    <property type="entry name" value="MacB_PCD"/>
    <property type="match status" value="1"/>
</dbReference>
<dbReference type="PANTHER" id="PTHR30489">
    <property type="entry name" value="LIPOPROTEIN-RELEASING SYSTEM TRANSMEMBRANE PROTEIN LOLE"/>
    <property type="match status" value="1"/>
</dbReference>
<dbReference type="GO" id="GO:0098797">
    <property type="term" value="C:plasma membrane protein complex"/>
    <property type="evidence" value="ECO:0007669"/>
    <property type="project" value="TreeGrafter"/>
</dbReference>
<evidence type="ECO:0000256" key="1">
    <source>
        <dbReference type="ARBA" id="ARBA00004651"/>
    </source>
</evidence>
<keyword evidence="3" id="KW-0813">Transport</keyword>
<evidence type="ECO:0000256" key="6">
    <source>
        <dbReference type="ARBA" id="ARBA00022989"/>
    </source>
</evidence>
<evidence type="ECO:0000256" key="7">
    <source>
        <dbReference type="ARBA" id="ARBA00023136"/>
    </source>
</evidence>
<dbReference type="InterPro" id="IPR051447">
    <property type="entry name" value="Lipoprotein-release_system"/>
</dbReference>
<feature type="transmembrane region" description="Helical" evidence="8">
    <location>
        <begin position="26"/>
        <end position="48"/>
    </location>
</feature>
<keyword evidence="6 8" id="KW-1133">Transmembrane helix</keyword>
<dbReference type="OrthoDB" id="9808461at2"/>
<dbReference type="InterPro" id="IPR011925">
    <property type="entry name" value="LolCE_TM"/>
</dbReference>
<dbReference type="NCBIfam" id="TIGR02212">
    <property type="entry name" value="lolCE"/>
    <property type="match status" value="1"/>
</dbReference>
<evidence type="ECO:0000313" key="11">
    <source>
        <dbReference type="EMBL" id="VFP80106.1"/>
    </source>
</evidence>
<dbReference type="Proteomes" id="UP000294412">
    <property type="component" value="Chromosome"/>
</dbReference>
<dbReference type="GO" id="GO:0042953">
    <property type="term" value="P:lipoprotein transport"/>
    <property type="evidence" value="ECO:0007669"/>
    <property type="project" value="InterPro"/>
</dbReference>
<evidence type="ECO:0000256" key="8">
    <source>
        <dbReference type="SAM" id="Phobius"/>
    </source>
</evidence>
<keyword evidence="7 8" id="KW-0472">Membrane</keyword>
<evidence type="ECO:0000256" key="5">
    <source>
        <dbReference type="ARBA" id="ARBA00022692"/>
    </source>
</evidence>
<feature type="transmembrane region" description="Helical" evidence="8">
    <location>
        <begin position="315"/>
        <end position="342"/>
    </location>
</feature>
<dbReference type="NCBIfam" id="NF008357">
    <property type="entry name" value="PRK11146.1"/>
    <property type="match status" value="1"/>
</dbReference>
<evidence type="ECO:0000259" key="10">
    <source>
        <dbReference type="Pfam" id="PF12704"/>
    </source>
</evidence>
<comment type="similarity">
    <text evidence="2">Belongs to the ABC-4 integral membrane protein family. LolC/E subfamily.</text>
</comment>